<dbReference type="InterPro" id="IPR052895">
    <property type="entry name" value="HetReg/Transcr_Mod"/>
</dbReference>
<gene>
    <name evidence="3" type="ORF">BHE90_003891</name>
</gene>
<dbReference type="PANTHER" id="PTHR24148:SF64">
    <property type="entry name" value="HETEROKARYON INCOMPATIBILITY DOMAIN-CONTAINING PROTEIN"/>
    <property type="match status" value="1"/>
</dbReference>
<dbReference type="InterPro" id="IPR010730">
    <property type="entry name" value="HET"/>
</dbReference>
<evidence type="ECO:0000313" key="3">
    <source>
        <dbReference type="EMBL" id="RTE81581.1"/>
    </source>
</evidence>
<keyword evidence="4" id="KW-1185">Reference proteome</keyword>
<sequence length="641" mass="73234">MSIYTKHPLLSGQPHIRLMRITPGSSSDEIHCTISTFDINTAPNYHALSYEWGPKSPSELIYVMGQPTEIRSNLFNFLSRLKARASHDYLWCDSICIDQANDYERSHQVQLMNRIYRKAQSVLVWLGDARENSDFTLRTIRLLSTCTDKESRAAYLGDRPTVWQGLVDLSKRRYWTRIWIVQEITVARNAELFCGSEVIPWSTFSSACRPTLYHDTVWSQDLWTRLADHEVVGDDDKKTQMICATNELYWSTMNRLHSSTMTGLIRSQRRWPTDKESFMTLYERYKDSGCEDGRDRIFALLGVSTEVTSKCGYTADYLKSKEETFFSLVAWAGKGAVKMDSRLHFARMTAEAMDLTWPHHLLESRLESESQRSPSFFKWVQEPLEMSLRCYKLGVWSFHRQLDTTGAAIFRSDSRGDELYLSSDATEHDVQRNLHIFEFETSKVLLACQVAGERSWTVVGRAYYADQETRCRQRVPSVFRGLKIAVNGASGSEVQLQNLAQFMEIFLEDCKSTLRQQGKQVEFGCPRAAGSLRSVKESENRGLEELLGRRRIKGLVNLDWLEGGRGGFEVMDDDSLAADLDKLMSTSDMLARSRVPSTSVEKRRQRDGAPSNYSSPDMSLLSGQRPAGQSLEAPRRYSGFG</sequence>
<protein>
    <recommendedName>
        <fullName evidence="2">Heterokaryon incompatibility domain-containing protein</fullName>
    </recommendedName>
</protein>
<dbReference type="AlphaFoldDB" id="A0A430M130"/>
<organism evidence="3 4">
    <name type="scientific">Fusarium euwallaceae</name>
    <dbReference type="NCBI Taxonomy" id="1147111"/>
    <lineage>
        <taxon>Eukaryota</taxon>
        <taxon>Fungi</taxon>
        <taxon>Dikarya</taxon>
        <taxon>Ascomycota</taxon>
        <taxon>Pezizomycotina</taxon>
        <taxon>Sordariomycetes</taxon>
        <taxon>Hypocreomycetidae</taxon>
        <taxon>Hypocreales</taxon>
        <taxon>Nectriaceae</taxon>
        <taxon>Fusarium</taxon>
        <taxon>Fusarium solani species complex</taxon>
    </lineage>
</organism>
<evidence type="ECO:0000256" key="1">
    <source>
        <dbReference type="SAM" id="MobiDB-lite"/>
    </source>
</evidence>
<comment type="caution">
    <text evidence="3">The sequence shown here is derived from an EMBL/GenBank/DDBJ whole genome shotgun (WGS) entry which is preliminary data.</text>
</comment>
<evidence type="ECO:0000313" key="4">
    <source>
        <dbReference type="Proteomes" id="UP000287124"/>
    </source>
</evidence>
<feature type="region of interest" description="Disordered" evidence="1">
    <location>
        <begin position="589"/>
        <end position="641"/>
    </location>
</feature>
<accession>A0A430M130</accession>
<dbReference type="PANTHER" id="PTHR24148">
    <property type="entry name" value="ANKYRIN REPEAT DOMAIN-CONTAINING PROTEIN 39 HOMOLOG-RELATED"/>
    <property type="match status" value="1"/>
</dbReference>
<reference evidence="3 4" key="1">
    <citation type="submission" date="2017-06" db="EMBL/GenBank/DDBJ databases">
        <title>Comparative genomic analysis of Ambrosia Fusariam Clade fungi.</title>
        <authorList>
            <person name="Stajich J.E."/>
            <person name="Carrillo J."/>
            <person name="Kijimoto T."/>
            <person name="Eskalen A."/>
            <person name="O'Donnell K."/>
            <person name="Kasson M."/>
        </authorList>
    </citation>
    <scope>NUCLEOTIDE SEQUENCE [LARGE SCALE GENOMIC DNA]</scope>
    <source>
        <strain evidence="3 4">UCR1854</strain>
    </source>
</reference>
<evidence type="ECO:0000259" key="2">
    <source>
        <dbReference type="Pfam" id="PF06985"/>
    </source>
</evidence>
<name>A0A430M130_9HYPO</name>
<dbReference type="Proteomes" id="UP000287124">
    <property type="component" value="Unassembled WGS sequence"/>
</dbReference>
<proteinExistence type="predicted"/>
<dbReference type="EMBL" id="MIKF01000038">
    <property type="protein sequence ID" value="RTE81581.1"/>
    <property type="molecule type" value="Genomic_DNA"/>
</dbReference>
<feature type="domain" description="Heterokaryon incompatibility" evidence="2">
    <location>
        <begin position="45"/>
        <end position="183"/>
    </location>
</feature>
<dbReference type="Pfam" id="PF06985">
    <property type="entry name" value="HET"/>
    <property type="match status" value="1"/>
</dbReference>